<protein>
    <recommendedName>
        <fullName evidence="1">CRISPR system ring nuclease SSO2081-like domain-containing protein</fullName>
    </recommendedName>
</protein>
<dbReference type="Proteomes" id="UP000014634">
    <property type="component" value="Unassembled WGS sequence"/>
</dbReference>
<organism evidence="2 3">
    <name type="scientific">Treponema medium ATCC 700293</name>
    <dbReference type="NCBI Taxonomy" id="1125700"/>
    <lineage>
        <taxon>Bacteria</taxon>
        <taxon>Pseudomonadati</taxon>
        <taxon>Spirochaetota</taxon>
        <taxon>Spirochaetia</taxon>
        <taxon>Spirochaetales</taxon>
        <taxon>Treponemataceae</taxon>
        <taxon>Treponema</taxon>
    </lineage>
</organism>
<sequence>MHILITTFGTSWQIVPELFGFTNPEDFPFFAGNEECTTIRERYGIKPVDELWLVSPENNEKALQPLCSWAKTQNVQLKIIVCHGVSELQTEKEILEMRSCIYASAAAAVQRAHARGGRCYLSLAGGRKTMSADMQDAGYLFGCDAIFHIIDAFPAGNKEIRNTFNADCLESTAGEYSRYFLPVVINRNIPKNFILMDESISYPPVQFTDDNRCLFCDGSRFALKIQQLKDQSSNLYRNFSESLLMKKTLERPAFHKLSFLDPEKSTAYKQLSSARIKKKIWCC</sequence>
<name>A0AA87NN18_TREMD</name>
<dbReference type="RefSeq" id="WP_016522752.1">
    <property type="nucleotide sequence ID" value="NZ_KE332517.1"/>
</dbReference>
<evidence type="ECO:0000313" key="3">
    <source>
        <dbReference type="Proteomes" id="UP000014634"/>
    </source>
</evidence>
<gene>
    <name evidence="2" type="ORF">HMPREF9195_00782</name>
</gene>
<comment type="caution">
    <text evidence="2">The sequence shown here is derived from an EMBL/GenBank/DDBJ whole genome shotgun (WGS) entry which is preliminary data.</text>
</comment>
<evidence type="ECO:0000259" key="1">
    <source>
        <dbReference type="Pfam" id="PF09623"/>
    </source>
</evidence>
<dbReference type="EMBL" id="ATFE01000005">
    <property type="protein sequence ID" value="EPF29274.1"/>
    <property type="molecule type" value="Genomic_DNA"/>
</dbReference>
<dbReference type="InterPro" id="IPR019092">
    <property type="entry name" value="SSO2081-like_dom"/>
</dbReference>
<dbReference type="Pfam" id="PF09623">
    <property type="entry name" value="Cas_NE0113"/>
    <property type="match status" value="1"/>
</dbReference>
<dbReference type="AlphaFoldDB" id="A0AA87NN18"/>
<accession>A0AA87NN18</accession>
<feature type="domain" description="CRISPR system ring nuclease SSO2081-like" evidence="1">
    <location>
        <begin position="87"/>
        <end position="150"/>
    </location>
</feature>
<proteinExistence type="predicted"/>
<evidence type="ECO:0000313" key="2">
    <source>
        <dbReference type="EMBL" id="EPF29274.1"/>
    </source>
</evidence>
<reference evidence="2 3" key="1">
    <citation type="submission" date="2013-04" db="EMBL/GenBank/DDBJ databases">
        <title>The Genome Sequence of Treponema medium ATCC 700293.</title>
        <authorList>
            <consortium name="The Broad Institute Genomics Platform"/>
            <person name="Earl A."/>
            <person name="Ward D."/>
            <person name="Feldgarden M."/>
            <person name="Gevers D."/>
            <person name="Leonetti C."/>
            <person name="Blanton J.M."/>
            <person name="Dewhirst F.E."/>
            <person name="Izard J."/>
            <person name="Walker B."/>
            <person name="Young S."/>
            <person name="Zeng Q."/>
            <person name="Gargeya S."/>
            <person name="Fitzgerald M."/>
            <person name="Haas B."/>
            <person name="Abouelleil A."/>
            <person name="Allen A.W."/>
            <person name="Alvarado L."/>
            <person name="Arachchi H.M."/>
            <person name="Berlin A.M."/>
            <person name="Chapman S.B."/>
            <person name="Gainer-Dewar J."/>
            <person name="Goldberg J."/>
            <person name="Griggs A."/>
            <person name="Gujja S."/>
            <person name="Hansen M."/>
            <person name="Howarth C."/>
            <person name="Imamovic A."/>
            <person name="Ireland A."/>
            <person name="Larimer J."/>
            <person name="McCowan C."/>
            <person name="Murphy C."/>
            <person name="Pearson M."/>
            <person name="Poon T.W."/>
            <person name="Priest M."/>
            <person name="Roberts A."/>
            <person name="Saif S."/>
            <person name="Shea T."/>
            <person name="Sisk P."/>
            <person name="Sykes S."/>
            <person name="Wortman J."/>
            <person name="Nusbaum C."/>
            <person name="Birren B."/>
        </authorList>
    </citation>
    <scope>NUCLEOTIDE SEQUENCE [LARGE SCALE GENOMIC DNA]</scope>
    <source>
        <strain evidence="2 3">ATCC 700293</strain>
    </source>
</reference>